<reference evidence="3 4" key="1">
    <citation type="submission" date="2020-08" db="EMBL/GenBank/DDBJ databases">
        <title>Genomic Encyclopedia of Type Strains, Phase IV (KMG-IV): sequencing the most valuable type-strain genomes for metagenomic binning, comparative biology and taxonomic classification.</title>
        <authorList>
            <person name="Goeker M."/>
        </authorList>
    </citation>
    <scope>NUCLEOTIDE SEQUENCE [LARGE SCALE GENOMIC DNA]</scope>
    <source>
        <strain evidence="3 4">DSM 7051</strain>
    </source>
</reference>
<proteinExistence type="inferred from homology"/>
<dbReference type="GO" id="GO:0004459">
    <property type="term" value="F:L-lactate dehydrogenase (NAD+) activity"/>
    <property type="evidence" value="ECO:0007669"/>
    <property type="project" value="UniProtKB-EC"/>
</dbReference>
<keyword evidence="2 3" id="KW-0560">Oxidoreductase</keyword>
<dbReference type="InterPro" id="IPR043143">
    <property type="entry name" value="Mal/L-sulf/L-lact_DH-like_NADP"/>
</dbReference>
<dbReference type="Proteomes" id="UP000536262">
    <property type="component" value="Unassembled WGS sequence"/>
</dbReference>
<sequence>MASDDTRHDADALTDLAFALFKAAGLDPDKAHAVAEILVEADLMGHTTHGLALAPWYLESIRDGVMTKSGAPKVISDRGACVAWDGLRLPGAWLTATAMDLAVARAATYGTVTIAIGNSHHIGCLAAYLTRATDRGYMALLASSSPSGASVAPFGGTRGVFTPNPIAAGIPTDGDPILIDVSASITTNNMSSRLIAEGRKFEHQWLLDRHGNPTDDPNVLNNGGTILPAGGLDHGQKGYALAILVEALTQGLAGFGRADKPEGTNASVFLQVIDPTAFAGEAAFVSQTGWLADACRTNPPRQGVERVRLPGESAARRKRQALVQGIALHEGVFDKLRVEATRLGVDFT</sequence>
<evidence type="ECO:0000313" key="4">
    <source>
        <dbReference type="Proteomes" id="UP000536262"/>
    </source>
</evidence>
<gene>
    <name evidence="3" type="ORF">GGR00_003688</name>
</gene>
<dbReference type="Gene3D" id="1.10.1530.10">
    <property type="match status" value="1"/>
</dbReference>
<dbReference type="PANTHER" id="PTHR11091">
    <property type="entry name" value="OXIDOREDUCTASE-RELATED"/>
    <property type="match status" value="1"/>
</dbReference>
<organism evidence="3 4">
    <name type="scientific">Aminobacter aganoensis</name>
    <dbReference type="NCBI Taxonomy" id="83264"/>
    <lineage>
        <taxon>Bacteria</taxon>
        <taxon>Pseudomonadati</taxon>
        <taxon>Pseudomonadota</taxon>
        <taxon>Alphaproteobacteria</taxon>
        <taxon>Hyphomicrobiales</taxon>
        <taxon>Phyllobacteriaceae</taxon>
        <taxon>Aminobacter</taxon>
    </lineage>
</organism>
<keyword evidence="4" id="KW-1185">Reference proteome</keyword>
<dbReference type="EMBL" id="JACHOU010000010">
    <property type="protein sequence ID" value="MBB6355883.1"/>
    <property type="molecule type" value="Genomic_DNA"/>
</dbReference>
<dbReference type="EC" id="1.1.1.27" evidence="3"/>
<dbReference type="Gene3D" id="3.30.1370.60">
    <property type="entry name" value="Hypothetical oxidoreductase yiak, domain 2"/>
    <property type="match status" value="1"/>
</dbReference>
<dbReference type="PANTHER" id="PTHR11091:SF0">
    <property type="entry name" value="MALATE DEHYDROGENASE"/>
    <property type="match status" value="1"/>
</dbReference>
<accession>A0A7X0FAF9</accession>
<dbReference type="InterPro" id="IPR043144">
    <property type="entry name" value="Mal/L-sulf/L-lact_DH-like_ah"/>
</dbReference>
<dbReference type="AlphaFoldDB" id="A0A7X0FAF9"/>
<name>A0A7X0FAF9_9HYPH</name>
<evidence type="ECO:0000313" key="3">
    <source>
        <dbReference type="EMBL" id="MBB6355883.1"/>
    </source>
</evidence>
<dbReference type="RefSeq" id="WP_184700282.1">
    <property type="nucleotide sequence ID" value="NZ_BAABEG010000001.1"/>
</dbReference>
<protein>
    <submittedName>
        <fullName evidence="3">L-lactate dehydrogenase</fullName>
        <ecNumber evidence="3">1.1.1.27</ecNumber>
    </submittedName>
</protein>
<comment type="caution">
    <text evidence="3">The sequence shown here is derived from an EMBL/GenBank/DDBJ whole genome shotgun (WGS) entry which is preliminary data.</text>
</comment>
<evidence type="ECO:0000256" key="1">
    <source>
        <dbReference type="ARBA" id="ARBA00006056"/>
    </source>
</evidence>
<dbReference type="InterPro" id="IPR003767">
    <property type="entry name" value="Malate/L-lactate_DH-like"/>
</dbReference>
<dbReference type="InterPro" id="IPR036111">
    <property type="entry name" value="Mal/L-sulfo/L-lacto_DH-like_sf"/>
</dbReference>
<dbReference type="Pfam" id="PF02615">
    <property type="entry name" value="Ldh_2"/>
    <property type="match status" value="1"/>
</dbReference>
<evidence type="ECO:0000256" key="2">
    <source>
        <dbReference type="ARBA" id="ARBA00023002"/>
    </source>
</evidence>
<dbReference type="SUPFAM" id="SSF89733">
    <property type="entry name" value="L-sulfolactate dehydrogenase-like"/>
    <property type="match status" value="1"/>
</dbReference>
<comment type="similarity">
    <text evidence="1">Belongs to the LDH2/MDH2 oxidoreductase family.</text>
</comment>